<gene>
    <name evidence="1" type="ORF">CCMP2556_LOCUS19249</name>
</gene>
<evidence type="ECO:0000313" key="1">
    <source>
        <dbReference type="EMBL" id="CAK9033910.1"/>
    </source>
</evidence>
<dbReference type="Proteomes" id="UP001642484">
    <property type="component" value="Unassembled WGS sequence"/>
</dbReference>
<dbReference type="EMBL" id="CAXAMN010011112">
    <property type="protein sequence ID" value="CAK9033910.1"/>
    <property type="molecule type" value="Genomic_DNA"/>
</dbReference>
<comment type="caution">
    <text evidence="1">The sequence shown here is derived from an EMBL/GenBank/DDBJ whole genome shotgun (WGS) entry which is preliminary data.</text>
</comment>
<name>A0ABP0L420_9DINO</name>
<reference evidence="1 2" key="1">
    <citation type="submission" date="2024-02" db="EMBL/GenBank/DDBJ databases">
        <authorList>
            <person name="Chen Y."/>
            <person name="Shah S."/>
            <person name="Dougan E. K."/>
            <person name="Thang M."/>
            <person name="Chan C."/>
        </authorList>
    </citation>
    <scope>NUCLEOTIDE SEQUENCE [LARGE SCALE GENOMIC DNA]</scope>
</reference>
<proteinExistence type="predicted"/>
<organism evidence="1 2">
    <name type="scientific">Durusdinium trenchii</name>
    <dbReference type="NCBI Taxonomy" id="1381693"/>
    <lineage>
        <taxon>Eukaryota</taxon>
        <taxon>Sar</taxon>
        <taxon>Alveolata</taxon>
        <taxon>Dinophyceae</taxon>
        <taxon>Suessiales</taxon>
        <taxon>Symbiodiniaceae</taxon>
        <taxon>Durusdinium</taxon>
    </lineage>
</organism>
<keyword evidence="2" id="KW-1185">Reference proteome</keyword>
<accession>A0ABP0L420</accession>
<protein>
    <submittedName>
        <fullName evidence="1">Uncharacterized protein</fullName>
    </submittedName>
</protein>
<evidence type="ECO:0000313" key="2">
    <source>
        <dbReference type="Proteomes" id="UP001642484"/>
    </source>
</evidence>
<sequence length="104" mass="11693">MPFDRAHGRHIYRSRGTLDGKGGLRLQYQKSESENGGWEISGSQGKCLYRLITDAESPADFLGSQTWARAFGEPTQLVVMQKHRAEIEPGGWIEPGLLAFDRSW</sequence>